<name>A0ABD2NS14_9CUCU</name>
<evidence type="ECO:0000259" key="7">
    <source>
        <dbReference type="Pfam" id="PF07992"/>
    </source>
</evidence>
<dbReference type="SUPFAM" id="SSF51905">
    <property type="entry name" value="FAD/NAD(P)-binding domain"/>
    <property type="match status" value="1"/>
</dbReference>
<evidence type="ECO:0000259" key="8">
    <source>
        <dbReference type="Pfam" id="PF18267"/>
    </source>
</evidence>
<evidence type="ECO:0000256" key="3">
    <source>
        <dbReference type="ARBA" id="ARBA00018240"/>
    </source>
</evidence>
<evidence type="ECO:0000313" key="10">
    <source>
        <dbReference type="Proteomes" id="UP001516400"/>
    </source>
</evidence>
<organism evidence="9 10">
    <name type="scientific">Cryptolaemus montrouzieri</name>
    <dbReference type="NCBI Taxonomy" id="559131"/>
    <lineage>
        <taxon>Eukaryota</taxon>
        <taxon>Metazoa</taxon>
        <taxon>Ecdysozoa</taxon>
        <taxon>Arthropoda</taxon>
        <taxon>Hexapoda</taxon>
        <taxon>Insecta</taxon>
        <taxon>Pterygota</taxon>
        <taxon>Neoptera</taxon>
        <taxon>Endopterygota</taxon>
        <taxon>Coleoptera</taxon>
        <taxon>Polyphaga</taxon>
        <taxon>Cucujiformia</taxon>
        <taxon>Coccinelloidea</taxon>
        <taxon>Coccinellidae</taxon>
        <taxon>Scymninae</taxon>
        <taxon>Scymnini</taxon>
        <taxon>Cryptolaemus</taxon>
    </lineage>
</organism>
<feature type="domain" description="FAD/NAD(P)-binding" evidence="7">
    <location>
        <begin position="5"/>
        <end position="195"/>
    </location>
</feature>
<gene>
    <name evidence="9" type="ORF">HHI36_004599</name>
</gene>
<evidence type="ECO:0000256" key="6">
    <source>
        <dbReference type="ARBA" id="ARBA00023002"/>
    </source>
</evidence>
<protein>
    <recommendedName>
        <fullName evidence="3">Pyridine nucleotide-disulfide oxidoreductase domain-containing protein 1</fullName>
    </recommendedName>
</protein>
<dbReference type="GO" id="GO:0016491">
    <property type="term" value="F:oxidoreductase activity"/>
    <property type="evidence" value="ECO:0007669"/>
    <property type="project" value="UniProtKB-KW"/>
</dbReference>
<evidence type="ECO:0000256" key="5">
    <source>
        <dbReference type="ARBA" id="ARBA00022827"/>
    </source>
</evidence>
<dbReference type="Pfam" id="PF07992">
    <property type="entry name" value="Pyr_redox_2"/>
    <property type="match status" value="2"/>
</dbReference>
<reference evidence="9 10" key="1">
    <citation type="journal article" date="2021" name="BMC Biol.">
        <title>Horizontally acquired antibacterial genes associated with adaptive radiation of ladybird beetles.</title>
        <authorList>
            <person name="Li H.S."/>
            <person name="Tang X.F."/>
            <person name="Huang Y.H."/>
            <person name="Xu Z.Y."/>
            <person name="Chen M.L."/>
            <person name="Du X.Y."/>
            <person name="Qiu B.Y."/>
            <person name="Chen P.T."/>
            <person name="Zhang W."/>
            <person name="Slipinski A."/>
            <person name="Escalona H.E."/>
            <person name="Waterhouse R.M."/>
            <person name="Zwick A."/>
            <person name="Pang H."/>
        </authorList>
    </citation>
    <scope>NUCLEOTIDE SEQUENCE [LARGE SCALE GENOMIC DNA]</scope>
    <source>
        <strain evidence="9">SYSU2018</strain>
    </source>
</reference>
<dbReference type="PANTHER" id="PTHR43429:SF2">
    <property type="entry name" value="PYRIDINE NUCLEOTIDE-DISULFIDE OXIDOREDUCTASE DOMAIN-CONTAINING PROTEIN 1"/>
    <property type="match status" value="1"/>
</dbReference>
<keyword evidence="6" id="KW-0560">Oxidoreductase</keyword>
<dbReference type="Gene3D" id="3.30.390.30">
    <property type="match status" value="1"/>
</dbReference>
<feature type="domain" description="FAD/NAD(P)-binding" evidence="7">
    <location>
        <begin position="238"/>
        <end position="344"/>
    </location>
</feature>
<dbReference type="InterPro" id="IPR016156">
    <property type="entry name" value="FAD/NAD-linked_Rdtase_dimer_sf"/>
</dbReference>
<dbReference type="AlphaFoldDB" id="A0ABD2NS14"/>
<evidence type="ECO:0000256" key="1">
    <source>
        <dbReference type="ARBA" id="ARBA00001974"/>
    </source>
</evidence>
<comment type="cofactor">
    <cofactor evidence="1">
        <name>FAD</name>
        <dbReference type="ChEBI" id="CHEBI:57692"/>
    </cofactor>
</comment>
<evidence type="ECO:0000313" key="9">
    <source>
        <dbReference type="EMBL" id="KAL3281389.1"/>
    </source>
</evidence>
<accession>A0ABD2NS14</accession>
<keyword evidence="5" id="KW-0274">FAD</keyword>
<feature type="domain" description="NADH-rubredoxin oxidoreductase C-terminal" evidence="8">
    <location>
        <begin position="374"/>
        <end position="438"/>
    </location>
</feature>
<dbReference type="SUPFAM" id="SSF51735">
    <property type="entry name" value="NAD(P)-binding Rossmann-fold domains"/>
    <property type="match status" value="1"/>
</dbReference>
<evidence type="ECO:0000256" key="4">
    <source>
        <dbReference type="ARBA" id="ARBA00022630"/>
    </source>
</evidence>
<dbReference type="PRINTS" id="PR00368">
    <property type="entry name" value="FADPNR"/>
</dbReference>
<dbReference type="PANTHER" id="PTHR43429">
    <property type="entry name" value="PYRIDINE NUCLEOTIDE-DISULFIDE OXIDOREDUCTASE DOMAIN-CONTAINING"/>
    <property type="match status" value="1"/>
</dbReference>
<dbReference type="InterPro" id="IPR036188">
    <property type="entry name" value="FAD/NAD-bd_sf"/>
</dbReference>
<comment type="caution">
    <text evidence="9">The sequence shown here is derived from an EMBL/GenBank/DDBJ whole genome shotgun (WGS) entry which is preliminary data.</text>
</comment>
<proteinExistence type="inferred from homology"/>
<dbReference type="InterPro" id="IPR023753">
    <property type="entry name" value="FAD/NAD-binding_dom"/>
</dbReference>
<dbReference type="InterPro" id="IPR036291">
    <property type="entry name" value="NAD(P)-bd_dom_sf"/>
</dbReference>
<dbReference type="EMBL" id="JABFTP020000144">
    <property type="protein sequence ID" value="KAL3281389.1"/>
    <property type="molecule type" value="Genomic_DNA"/>
</dbReference>
<dbReference type="InterPro" id="IPR050260">
    <property type="entry name" value="FAD-bd_OxRdtase"/>
</dbReference>
<comment type="similarity">
    <text evidence="2">Belongs to the class-I pyridine nucleotide-disulfide oxidoreductase family. PYROXD1 subfamily.</text>
</comment>
<dbReference type="Gene3D" id="3.50.50.60">
    <property type="entry name" value="FAD/NAD(P)-binding domain"/>
    <property type="match status" value="3"/>
</dbReference>
<keyword evidence="10" id="KW-1185">Reference proteome</keyword>
<keyword evidence="4" id="KW-0285">Flavoprotein</keyword>
<dbReference type="Proteomes" id="UP001516400">
    <property type="component" value="Unassembled WGS sequence"/>
</dbReference>
<sequence length="461" mass="51434">MEATFVIIGGGIAGVTCAETLSILEPNTSIILISESALIKTATNVLAITRTLTSFDVKEDNCINLHSRYPNIRVIHDVLIKINDENHTIQTKGDLIIGYKYLCICTGASPKLIPQANAYSEILGIRDTDSVEKLIEKLSEAEKIAIVGNGGIATELIYQIKNVETHWIIKDKHISATFVDPGASEFFQNDLSNDKDDIKPTSKRMRYTEENIPKSGAALGPDWYKNLGISGSRTDSGNQVIIHYEAEVINVSKNTVSGCLEITLTNGDLIMCDLIVSATGVTPNCDFLSENQLDVSNEGFIKVNEYMKTSVNDIYAAGDICEANWKPAEHWFQMKLWTQARQMGCYAAKCMLGHLKNEVVLQDFCFEIFTHSTKLFGYKVILLGLFNGQKLGTDYEILLRMTKRQEYVKFVLKNHKLQGALLIGDTDLEEMCENLILNQLDLSPYGDDILNPDIDIEDYFD</sequence>
<evidence type="ECO:0000256" key="2">
    <source>
        <dbReference type="ARBA" id="ARBA00008147"/>
    </source>
</evidence>
<dbReference type="InterPro" id="IPR041575">
    <property type="entry name" value="Rubredoxin_C"/>
</dbReference>
<dbReference type="Pfam" id="PF18267">
    <property type="entry name" value="Rubredoxin_C"/>
    <property type="match status" value="1"/>
</dbReference>